<name>A0ABW3KZA4_9BACI</name>
<organism evidence="1 2">
    <name type="scientific">Thalassobacillus hwangdonensis</name>
    <dbReference type="NCBI Taxonomy" id="546108"/>
    <lineage>
        <taxon>Bacteria</taxon>
        <taxon>Bacillati</taxon>
        <taxon>Bacillota</taxon>
        <taxon>Bacilli</taxon>
        <taxon>Bacillales</taxon>
        <taxon>Bacillaceae</taxon>
        <taxon>Thalassobacillus</taxon>
    </lineage>
</organism>
<gene>
    <name evidence="1" type="ORF">ACFQ2J_04945</name>
</gene>
<protein>
    <submittedName>
        <fullName evidence="1">Uncharacterized protein</fullName>
    </submittedName>
</protein>
<accession>A0ABW3KZA4</accession>
<evidence type="ECO:0000313" key="2">
    <source>
        <dbReference type="Proteomes" id="UP001596990"/>
    </source>
</evidence>
<reference evidence="2" key="1">
    <citation type="journal article" date="2019" name="Int. J. Syst. Evol. Microbiol.">
        <title>The Global Catalogue of Microorganisms (GCM) 10K type strain sequencing project: providing services to taxonomists for standard genome sequencing and annotation.</title>
        <authorList>
            <consortium name="The Broad Institute Genomics Platform"/>
            <consortium name="The Broad Institute Genome Sequencing Center for Infectious Disease"/>
            <person name="Wu L."/>
            <person name="Ma J."/>
        </authorList>
    </citation>
    <scope>NUCLEOTIDE SEQUENCE [LARGE SCALE GENOMIC DNA]</scope>
    <source>
        <strain evidence="2">CCUG 56607</strain>
    </source>
</reference>
<keyword evidence="2" id="KW-1185">Reference proteome</keyword>
<dbReference type="RefSeq" id="WP_386057123.1">
    <property type="nucleotide sequence ID" value="NZ_JBHTKL010000001.1"/>
</dbReference>
<dbReference type="Proteomes" id="UP001596990">
    <property type="component" value="Unassembled WGS sequence"/>
</dbReference>
<evidence type="ECO:0000313" key="1">
    <source>
        <dbReference type="EMBL" id="MFD1018544.1"/>
    </source>
</evidence>
<comment type="caution">
    <text evidence="1">The sequence shown here is derived from an EMBL/GenBank/DDBJ whole genome shotgun (WGS) entry which is preliminary data.</text>
</comment>
<sequence>MEIRASHGEELTKSQAASPEEFFNRSEVVYFDKGQEHSLELLYLRYFDERMNEFMPYEENPIMSFGETKIDVKDVAALVALIKNPRYKHKRKIYINDYDEYAELYANINWESLQQMLLKLSDGKPYELESTLAFIHG</sequence>
<dbReference type="EMBL" id="JBHTKL010000001">
    <property type="protein sequence ID" value="MFD1018544.1"/>
    <property type="molecule type" value="Genomic_DNA"/>
</dbReference>
<proteinExistence type="predicted"/>